<dbReference type="SUPFAM" id="SSF90123">
    <property type="entry name" value="ABC transporter transmembrane region"/>
    <property type="match status" value="1"/>
</dbReference>
<evidence type="ECO:0000313" key="10">
    <source>
        <dbReference type="Proteomes" id="UP001141552"/>
    </source>
</evidence>
<accession>A0A9Q0G3T9</accession>
<keyword evidence="2 7" id="KW-0812">Transmembrane</keyword>
<feature type="transmembrane region" description="Helical" evidence="7">
    <location>
        <begin position="12"/>
        <end position="38"/>
    </location>
</feature>
<dbReference type="Gene3D" id="3.40.50.300">
    <property type="entry name" value="P-loop containing nucleotide triphosphate hydrolases"/>
    <property type="match status" value="2"/>
</dbReference>
<dbReference type="SUPFAM" id="SSF52540">
    <property type="entry name" value="P-loop containing nucleoside triphosphate hydrolases"/>
    <property type="match status" value="1"/>
</dbReference>
<feature type="transmembrane region" description="Helical" evidence="7">
    <location>
        <begin position="256"/>
        <end position="277"/>
    </location>
</feature>
<feature type="transmembrane region" description="Helical" evidence="7">
    <location>
        <begin position="289"/>
        <end position="307"/>
    </location>
</feature>
<feature type="transmembrane region" description="Helical" evidence="7">
    <location>
        <begin position="58"/>
        <end position="78"/>
    </location>
</feature>
<dbReference type="PANTHER" id="PTHR24223:SF375">
    <property type="entry name" value="ABC TRANSPORTER C FAMILY MEMBER 11-RELATED"/>
    <property type="match status" value="1"/>
</dbReference>
<keyword evidence="5 7" id="KW-1133">Transmembrane helix</keyword>
<dbReference type="GO" id="GO:0016887">
    <property type="term" value="F:ATP hydrolysis activity"/>
    <property type="evidence" value="ECO:0007669"/>
    <property type="project" value="InterPro"/>
</dbReference>
<feature type="transmembrane region" description="Helical" evidence="7">
    <location>
        <begin position="155"/>
        <end position="176"/>
    </location>
</feature>
<protein>
    <recommendedName>
        <fullName evidence="8">ABC transmembrane type-1 domain-containing protein</fullName>
    </recommendedName>
</protein>
<dbReference type="GO" id="GO:0005524">
    <property type="term" value="F:ATP binding"/>
    <property type="evidence" value="ECO:0007669"/>
    <property type="project" value="UniProtKB-KW"/>
</dbReference>
<feature type="transmembrane region" description="Helical" evidence="7">
    <location>
        <begin position="129"/>
        <end position="149"/>
    </location>
</feature>
<evidence type="ECO:0000259" key="8">
    <source>
        <dbReference type="PROSITE" id="PS50929"/>
    </source>
</evidence>
<feature type="domain" description="ABC transmembrane type-1" evidence="8">
    <location>
        <begin position="269"/>
        <end position="458"/>
    </location>
</feature>
<keyword evidence="3" id="KW-0547">Nucleotide-binding</keyword>
<dbReference type="PROSITE" id="PS50929">
    <property type="entry name" value="ABC_TM1F"/>
    <property type="match status" value="1"/>
</dbReference>
<sequence length="614" mass="69758">MGFGGKEVDSAFGAYTPCAIDSLVICISYLVLLSLCIYRIWLITKNSQAAKYCLRKKLYNYMLGLLAAYCTAEPLLRLVLNISIFDLDGQTGLAPFEMVSLAIESIAWCSMLVMIGLETNVYIRQFRWYARFGVIYVLVGEAAILNLILSVSGYYTRSVISSVQAGTSLLEFFFSFSRDMFIKNRVRYSYFSCYFGIQVLFGILLLFHIPNLDPYPGYDTIQPESPDNGEYQPLCGEEQVCPERHVNLFSSSSWAVFLRTMLRTSIQYLYFMILLLYILQSMQRGDPAWIGYVYAFLIFLGVSLGMLCEAQHFQNVMLVGFRLRSTLVAAIFRNSQRLTHESRKNFPSGKITNMITTDANALQRIRQQLHGLWSAPFRYSFQILIHFSESTDTHHYQMRKLTKEGLQRTNKRVSLMNEILAAMDTVKCYAWEKSFQSRIQSIRNDELSWFHRAQLLSSHNGTPGSTIISYVRLLELVVLQYTWLCRLQMLQDVSNLLSNIFFSQAEKPTLSNINLDIPFGSLVAIVGGTEEGMTSLISAMLGELPSVVDTSVIIRGTVAYVPQVSWIFNATGRYPTEIGGRGVNISGGQKQRVSMARAVYSNSDVYIFDDPFFF</sequence>
<evidence type="ECO:0000256" key="5">
    <source>
        <dbReference type="ARBA" id="ARBA00022989"/>
    </source>
</evidence>
<name>A0A9Q0G3T9_9ROSI</name>
<evidence type="ECO:0000256" key="2">
    <source>
        <dbReference type="ARBA" id="ARBA00022692"/>
    </source>
</evidence>
<dbReference type="InterPro" id="IPR027417">
    <property type="entry name" value="P-loop_NTPase"/>
</dbReference>
<dbReference type="EMBL" id="JAKUCV010002715">
    <property type="protein sequence ID" value="KAJ4841657.1"/>
    <property type="molecule type" value="Genomic_DNA"/>
</dbReference>
<evidence type="ECO:0000256" key="7">
    <source>
        <dbReference type="SAM" id="Phobius"/>
    </source>
</evidence>
<dbReference type="InterPro" id="IPR050173">
    <property type="entry name" value="ABC_transporter_C-like"/>
</dbReference>
<feature type="transmembrane region" description="Helical" evidence="7">
    <location>
        <begin position="98"/>
        <end position="117"/>
    </location>
</feature>
<dbReference type="Proteomes" id="UP001141552">
    <property type="component" value="Unassembled WGS sequence"/>
</dbReference>
<evidence type="ECO:0000256" key="4">
    <source>
        <dbReference type="ARBA" id="ARBA00022840"/>
    </source>
</evidence>
<keyword evidence="10" id="KW-1185">Reference proteome</keyword>
<evidence type="ECO:0000256" key="1">
    <source>
        <dbReference type="ARBA" id="ARBA00022448"/>
    </source>
</evidence>
<proteinExistence type="predicted"/>
<feature type="transmembrane region" description="Helical" evidence="7">
    <location>
        <begin position="188"/>
        <end position="209"/>
    </location>
</feature>
<dbReference type="PANTHER" id="PTHR24223">
    <property type="entry name" value="ATP-BINDING CASSETTE SUB-FAMILY C"/>
    <property type="match status" value="1"/>
</dbReference>
<dbReference type="GO" id="GO:0140359">
    <property type="term" value="F:ABC-type transporter activity"/>
    <property type="evidence" value="ECO:0007669"/>
    <property type="project" value="InterPro"/>
</dbReference>
<dbReference type="GO" id="GO:0016020">
    <property type="term" value="C:membrane"/>
    <property type="evidence" value="ECO:0007669"/>
    <property type="project" value="InterPro"/>
</dbReference>
<gene>
    <name evidence="9" type="ORF">Tsubulata_010984</name>
</gene>
<comment type="caution">
    <text evidence="9">The sequence shown here is derived from an EMBL/GenBank/DDBJ whole genome shotgun (WGS) entry which is preliminary data.</text>
</comment>
<organism evidence="9 10">
    <name type="scientific">Turnera subulata</name>
    <dbReference type="NCBI Taxonomy" id="218843"/>
    <lineage>
        <taxon>Eukaryota</taxon>
        <taxon>Viridiplantae</taxon>
        <taxon>Streptophyta</taxon>
        <taxon>Embryophyta</taxon>
        <taxon>Tracheophyta</taxon>
        <taxon>Spermatophyta</taxon>
        <taxon>Magnoliopsida</taxon>
        <taxon>eudicotyledons</taxon>
        <taxon>Gunneridae</taxon>
        <taxon>Pentapetalae</taxon>
        <taxon>rosids</taxon>
        <taxon>fabids</taxon>
        <taxon>Malpighiales</taxon>
        <taxon>Passifloraceae</taxon>
        <taxon>Turnera</taxon>
    </lineage>
</organism>
<dbReference type="InterPro" id="IPR036640">
    <property type="entry name" value="ABC1_TM_sf"/>
</dbReference>
<dbReference type="Pfam" id="PF00005">
    <property type="entry name" value="ABC_tran"/>
    <property type="match status" value="1"/>
</dbReference>
<dbReference type="OrthoDB" id="1922901at2759"/>
<dbReference type="Gene3D" id="1.20.1560.10">
    <property type="entry name" value="ABC transporter type 1, transmembrane domain"/>
    <property type="match status" value="2"/>
</dbReference>
<dbReference type="InterPro" id="IPR011527">
    <property type="entry name" value="ABC1_TM_dom"/>
</dbReference>
<keyword evidence="4" id="KW-0067">ATP-binding</keyword>
<dbReference type="InterPro" id="IPR003439">
    <property type="entry name" value="ABC_transporter-like_ATP-bd"/>
</dbReference>
<keyword evidence="1" id="KW-0813">Transport</keyword>
<keyword evidence="6 7" id="KW-0472">Membrane</keyword>
<reference evidence="9" key="2">
    <citation type="journal article" date="2023" name="Plants (Basel)">
        <title>Annotation of the Turnera subulata (Passifloraceae) Draft Genome Reveals the S-Locus Evolved after the Divergence of Turneroideae from Passifloroideae in a Stepwise Manner.</title>
        <authorList>
            <person name="Henning P.M."/>
            <person name="Roalson E.H."/>
            <person name="Mir W."/>
            <person name="McCubbin A.G."/>
            <person name="Shore J.S."/>
        </authorList>
    </citation>
    <scope>NUCLEOTIDE SEQUENCE</scope>
    <source>
        <strain evidence="9">F60SS</strain>
    </source>
</reference>
<reference evidence="9" key="1">
    <citation type="submission" date="2022-02" db="EMBL/GenBank/DDBJ databases">
        <authorList>
            <person name="Henning P.M."/>
            <person name="McCubbin A.G."/>
            <person name="Shore J.S."/>
        </authorList>
    </citation>
    <scope>NUCLEOTIDE SEQUENCE</scope>
    <source>
        <strain evidence="9">F60SS</strain>
        <tissue evidence="9">Leaves</tissue>
    </source>
</reference>
<evidence type="ECO:0000256" key="6">
    <source>
        <dbReference type="ARBA" id="ARBA00023136"/>
    </source>
</evidence>
<evidence type="ECO:0000313" key="9">
    <source>
        <dbReference type="EMBL" id="KAJ4841657.1"/>
    </source>
</evidence>
<evidence type="ECO:0000256" key="3">
    <source>
        <dbReference type="ARBA" id="ARBA00022741"/>
    </source>
</evidence>
<dbReference type="AlphaFoldDB" id="A0A9Q0G3T9"/>
<dbReference type="Pfam" id="PF00664">
    <property type="entry name" value="ABC_membrane"/>
    <property type="match status" value="2"/>
</dbReference>